<sequence>MQENFLYGFSPEGFHRVIYYEWNDNKAVNTLLCVHGMTRVGRDFDYLAQALQPHYQVVCPDMVGRGKSDRFKVRDSYKIEQYLSDLTALIARLNISSLDWLGTSMGGILGMIMAAQPNSPVRRLILNDVGAQMPEDAVKRILGYAGVKVHFSTQEEAENFLRFIYTPFGIREKEHWQHLFQYSLTNDSEGGYTLNYDPQVVGAAEEKKQRFELWDLWDRIKCPVLVIQGEESDILTDDIIALMRKRGPQFDLIRIPHCGHAPMLIEQKQIALVKSWLESTHDRIRDENFSQAHHPQHADLPEHPYREAT</sequence>
<gene>
    <name evidence="4" type="primary">dhlA</name>
    <name evidence="4" type="ORF">Cva_00483</name>
</gene>
<evidence type="ECO:0000313" key="4">
    <source>
        <dbReference type="EMBL" id="GAO97843.1"/>
    </source>
</evidence>
<dbReference type="GO" id="GO:0016787">
    <property type="term" value="F:hydrolase activity"/>
    <property type="evidence" value="ECO:0007669"/>
    <property type="project" value="UniProtKB-KW"/>
</dbReference>
<dbReference type="Gene3D" id="3.40.50.1820">
    <property type="entry name" value="alpha/beta hydrolase"/>
    <property type="match status" value="1"/>
</dbReference>
<dbReference type="PANTHER" id="PTHR43798">
    <property type="entry name" value="MONOACYLGLYCEROL LIPASE"/>
    <property type="match status" value="1"/>
</dbReference>
<feature type="region of interest" description="Disordered" evidence="2">
    <location>
        <begin position="289"/>
        <end position="309"/>
    </location>
</feature>
<dbReference type="Proteomes" id="UP000036771">
    <property type="component" value="Unassembled WGS sequence"/>
</dbReference>
<dbReference type="InterPro" id="IPR050266">
    <property type="entry name" value="AB_hydrolase_sf"/>
</dbReference>
<evidence type="ECO:0000259" key="3">
    <source>
        <dbReference type="Pfam" id="PF00561"/>
    </source>
</evidence>
<organism evidence="4 5">
    <name type="scientific">Caedimonas varicaedens</name>
    <dbReference type="NCBI Taxonomy" id="1629334"/>
    <lineage>
        <taxon>Bacteria</taxon>
        <taxon>Pseudomonadati</taxon>
        <taxon>Pseudomonadota</taxon>
        <taxon>Alphaproteobacteria</taxon>
        <taxon>Holosporales</taxon>
        <taxon>Caedimonadaceae</taxon>
        <taxon>Caedimonas</taxon>
    </lineage>
</organism>
<dbReference type="PRINTS" id="PR00111">
    <property type="entry name" value="ABHYDROLASE"/>
</dbReference>
<evidence type="ECO:0000256" key="1">
    <source>
        <dbReference type="ARBA" id="ARBA00022801"/>
    </source>
</evidence>
<dbReference type="GO" id="GO:0016020">
    <property type="term" value="C:membrane"/>
    <property type="evidence" value="ECO:0007669"/>
    <property type="project" value="TreeGrafter"/>
</dbReference>
<feature type="domain" description="AB hydrolase-1" evidence="3">
    <location>
        <begin position="30"/>
        <end position="264"/>
    </location>
</feature>
<proteinExistence type="predicted"/>
<reference evidence="4 5" key="1">
    <citation type="submission" date="2015-03" db="EMBL/GenBank/DDBJ databases">
        <title>Caedibacter varicaedens, whole genome shotgun sequence.</title>
        <authorList>
            <person name="Suzuki H."/>
            <person name="Dapper A.L."/>
            <person name="Gibson A.K."/>
            <person name="Jackson C."/>
            <person name="Lee H."/>
            <person name="Pejaver V.R."/>
            <person name="Doak T."/>
            <person name="Lynch M."/>
        </authorList>
    </citation>
    <scope>NUCLEOTIDE SEQUENCE [LARGE SCALE GENOMIC DNA]</scope>
</reference>
<dbReference type="PANTHER" id="PTHR43798:SF31">
    <property type="entry name" value="AB HYDROLASE SUPERFAMILY PROTEIN YCLE"/>
    <property type="match status" value="1"/>
</dbReference>
<evidence type="ECO:0000256" key="2">
    <source>
        <dbReference type="SAM" id="MobiDB-lite"/>
    </source>
</evidence>
<dbReference type="EMBL" id="BBVC01000019">
    <property type="protein sequence ID" value="GAO97843.1"/>
    <property type="molecule type" value="Genomic_DNA"/>
</dbReference>
<name>A0A0K8MCA4_9PROT</name>
<feature type="compositionally biased region" description="Basic and acidic residues" evidence="2">
    <location>
        <begin position="296"/>
        <end position="309"/>
    </location>
</feature>
<dbReference type="InterPro" id="IPR029058">
    <property type="entry name" value="AB_hydrolase_fold"/>
</dbReference>
<dbReference type="AlphaFoldDB" id="A0A0K8MCA4"/>
<dbReference type="SUPFAM" id="SSF53474">
    <property type="entry name" value="alpha/beta-Hydrolases"/>
    <property type="match status" value="1"/>
</dbReference>
<accession>A0A0K8MCA4</accession>
<dbReference type="Pfam" id="PF00561">
    <property type="entry name" value="Abhydrolase_1"/>
    <property type="match status" value="1"/>
</dbReference>
<comment type="caution">
    <text evidence="4">The sequence shown here is derived from an EMBL/GenBank/DDBJ whole genome shotgun (WGS) entry which is preliminary data.</text>
</comment>
<dbReference type="OrthoDB" id="9791366at2"/>
<dbReference type="InterPro" id="IPR000073">
    <property type="entry name" value="AB_hydrolase_1"/>
</dbReference>
<keyword evidence="1" id="KW-0378">Hydrolase</keyword>
<keyword evidence="5" id="KW-1185">Reference proteome</keyword>
<dbReference type="STRING" id="1629334.Cva_00483"/>
<evidence type="ECO:0000313" key="5">
    <source>
        <dbReference type="Proteomes" id="UP000036771"/>
    </source>
</evidence>
<protein>
    <submittedName>
        <fullName evidence="4">Haloalkane dehalogenase</fullName>
    </submittedName>
</protein>